<dbReference type="Pfam" id="PF01873">
    <property type="entry name" value="eIF-5_eIF-2B"/>
    <property type="match status" value="1"/>
</dbReference>
<dbReference type="Gene3D" id="2.20.25.350">
    <property type="match status" value="1"/>
</dbReference>
<dbReference type="InterPro" id="IPR016189">
    <property type="entry name" value="Transl_init_fac_IF2/IF5_N"/>
</dbReference>
<dbReference type="Pfam" id="PF02020">
    <property type="entry name" value="W2"/>
    <property type="match status" value="1"/>
</dbReference>
<dbReference type="GO" id="GO:0005092">
    <property type="term" value="F:GDP-dissociation inhibitor activity"/>
    <property type="evidence" value="ECO:0007669"/>
    <property type="project" value="TreeGrafter"/>
</dbReference>
<keyword evidence="5" id="KW-0342">GTP-binding</keyword>
<feature type="compositionally biased region" description="Low complexity" evidence="6">
    <location>
        <begin position="149"/>
        <end position="159"/>
    </location>
</feature>
<keyword evidence="2" id="KW-0396">Initiation factor</keyword>
<dbReference type="InterPro" id="IPR016024">
    <property type="entry name" value="ARM-type_fold"/>
</dbReference>
<dbReference type="InterPro" id="IPR002735">
    <property type="entry name" value="Transl_init_fac_IF2/IF5_dom"/>
</dbReference>
<feature type="region of interest" description="Disordered" evidence="6">
    <location>
        <begin position="141"/>
        <end position="205"/>
    </location>
</feature>
<evidence type="ECO:0000256" key="1">
    <source>
        <dbReference type="ARBA" id="ARBA00010397"/>
    </source>
</evidence>
<dbReference type="FunFam" id="3.30.30.170:FF:000004">
    <property type="entry name" value="Eukaryotic translation initiation factor eif-5, putative"/>
    <property type="match status" value="1"/>
</dbReference>
<name>A0A6B2L7P6_9EUKA</name>
<dbReference type="Gene3D" id="1.25.40.180">
    <property type="match status" value="1"/>
</dbReference>
<dbReference type="InterPro" id="IPR045196">
    <property type="entry name" value="IF2/IF5"/>
</dbReference>
<keyword evidence="4" id="KW-0648">Protein biosynthesis</keyword>
<accession>A0A6B2L7P6</accession>
<evidence type="ECO:0000259" key="7">
    <source>
        <dbReference type="PROSITE" id="PS51363"/>
    </source>
</evidence>
<dbReference type="SUPFAM" id="SSF75689">
    <property type="entry name" value="Zinc-binding domain of translation initiation factor 2 beta"/>
    <property type="match status" value="1"/>
</dbReference>
<evidence type="ECO:0000256" key="3">
    <source>
        <dbReference type="ARBA" id="ARBA00022741"/>
    </source>
</evidence>
<dbReference type="GO" id="GO:0001732">
    <property type="term" value="P:formation of cytoplasmic translation initiation complex"/>
    <property type="evidence" value="ECO:0007669"/>
    <property type="project" value="TreeGrafter"/>
</dbReference>
<dbReference type="Gene3D" id="3.30.30.170">
    <property type="match status" value="1"/>
</dbReference>
<organism evidence="8">
    <name type="scientific">Arcella intermedia</name>
    <dbReference type="NCBI Taxonomy" id="1963864"/>
    <lineage>
        <taxon>Eukaryota</taxon>
        <taxon>Amoebozoa</taxon>
        <taxon>Tubulinea</taxon>
        <taxon>Elardia</taxon>
        <taxon>Arcellinida</taxon>
        <taxon>Sphaerothecina</taxon>
        <taxon>Arcellidae</taxon>
        <taxon>Arcella</taxon>
    </lineage>
</organism>
<dbReference type="GO" id="GO:0071074">
    <property type="term" value="F:eukaryotic initiation factor eIF2 binding"/>
    <property type="evidence" value="ECO:0007669"/>
    <property type="project" value="TreeGrafter"/>
</dbReference>
<protein>
    <recommendedName>
        <fullName evidence="7">W2 domain-containing protein</fullName>
    </recommendedName>
</protein>
<dbReference type="SMART" id="SM00653">
    <property type="entry name" value="eIF2B_5"/>
    <property type="match status" value="1"/>
</dbReference>
<sequence length="366" mass="41143">MVNIPRDVDDEFYRYKMPVLKAKVEGRGNGIKTVIENCVDIAKALDRSPEYVTKFFGFEVGALVSMTNDKYIVNGRHDPEDLAKILDLFIEKFVLCGGCRNPETNMFRKGDKLNLQCRACGKATQCDPTNRLISYITKKDEGEKKANKAPKPVVAQSSAQDEDDDEDWSLSTTKEAVEERRRALFGSTEKPVEKPAASTGAKLTLAPGQNPVDVLSKFFKTNPSPEEAFAKINELATAQTWSEGTLLRNYLFPCLFANDIKKDFYKKAAYLNLFVKGDVKQQKVVLYCIEKLCSLVPATVANLPSILNGFYCEEVLDEEILIQWWKHPIADPKRANPKASKAIRDSSKVFIDWLQTAANEASEEEF</sequence>
<dbReference type="PANTHER" id="PTHR23001">
    <property type="entry name" value="EUKARYOTIC TRANSLATION INITIATION FACTOR"/>
    <property type="match status" value="1"/>
</dbReference>
<dbReference type="EMBL" id="GIBP01003996">
    <property type="protein sequence ID" value="NDV32965.1"/>
    <property type="molecule type" value="Transcribed_RNA"/>
</dbReference>
<evidence type="ECO:0000256" key="4">
    <source>
        <dbReference type="ARBA" id="ARBA00022917"/>
    </source>
</evidence>
<dbReference type="SMART" id="SM00515">
    <property type="entry name" value="eIF5C"/>
    <property type="match status" value="1"/>
</dbReference>
<evidence type="ECO:0000256" key="6">
    <source>
        <dbReference type="SAM" id="MobiDB-lite"/>
    </source>
</evidence>
<dbReference type="SUPFAM" id="SSF48371">
    <property type="entry name" value="ARM repeat"/>
    <property type="match status" value="1"/>
</dbReference>
<keyword evidence="3" id="KW-0547">Nucleotide-binding</keyword>
<dbReference type="AlphaFoldDB" id="A0A6B2L7P6"/>
<dbReference type="GO" id="GO:0003743">
    <property type="term" value="F:translation initiation factor activity"/>
    <property type="evidence" value="ECO:0007669"/>
    <property type="project" value="UniProtKB-KW"/>
</dbReference>
<evidence type="ECO:0000256" key="2">
    <source>
        <dbReference type="ARBA" id="ARBA00022540"/>
    </source>
</evidence>
<dbReference type="PANTHER" id="PTHR23001:SF7">
    <property type="entry name" value="EUKARYOTIC TRANSLATION INITIATION FACTOR 5"/>
    <property type="match status" value="1"/>
</dbReference>
<dbReference type="GO" id="GO:0005525">
    <property type="term" value="F:GTP binding"/>
    <property type="evidence" value="ECO:0007669"/>
    <property type="project" value="UniProtKB-KW"/>
</dbReference>
<proteinExistence type="inferred from homology"/>
<evidence type="ECO:0000313" key="8">
    <source>
        <dbReference type="EMBL" id="NDV32965.1"/>
    </source>
</evidence>
<dbReference type="InterPro" id="IPR003307">
    <property type="entry name" value="W2_domain"/>
</dbReference>
<comment type="similarity">
    <text evidence="1">Belongs to the eIF-2-beta/eIF-5 family.</text>
</comment>
<reference evidence="8" key="1">
    <citation type="journal article" date="2020" name="J. Eukaryot. Microbiol.">
        <title>De novo Sequencing, Assembly and Annotation of the Transcriptome for the Free-Living Testate Amoeba Arcella intermedia.</title>
        <authorList>
            <person name="Ribeiro G.M."/>
            <person name="Porfirio-Sousa A.L."/>
            <person name="Maurer-Alcala X.X."/>
            <person name="Katz L.A."/>
            <person name="Lahr D.J.G."/>
        </authorList>
    </citation>
    <scope>NUCLEOTIDE SEQUENCE</scope>
</reference>
<dbReference type="InterPro" id="IPR016190">
    <property type="entry name" value="Transl_init_fac_IF2/IF5_Zn-bd"/>
</dbReference>
<dbReference type="PROSITE" id="PS51363">
    <property type="entry name" value="W2"/>
    <property type="match status" value="1"/>
</dbReference>
<feature type="domain" description="W2" evidence="7">
    <location>
        <begin position="201"/>
        <end position="364"/>
    </location>
</feature>
<dbReference type="GO" id="GO:0005829">
    <property type="term" value="C:cytosol"/>
    <property type="evidence" value="ECO:0007669"/>
    <property type="project" value="TreeGrafter"/>
</dbReference>
<dbReference type="SUPFAM" id="SSF100966">
    <property type="entry name" value="Translation initiation factor 2 beta, aIF2beta, N-terminal domain"/>
    <property type="match status" value="1"/>
</dbReference>
<evidence type="ECO:0000256" key="5">
    <source>
        <dbReference type="ARBA" id="ARBA00023134"/>
    </source>
</evidence>